<evidence type="ECO:0008006" key="2">
    <source>
        <dbReference type="Google" id="ProtNLM"/>
    </source>
</evidence>
<reference evidence="1" key="1">
    <citation type="journal article" date="2015" name="Nature">
        <title>Complex archaea that bridge the gap between prokaryotes and eukaryotes.</title>
        <authorList>
            <person name="Spang A."/>
            <person name="Saw J.H."/>
            <person name="Jorgensen S.L."/>
            <person name="Zaremba-Niedzwiedzka K."/>
            <person name="Martijn J."/>
            <person name="Lind A.E."/>
            <person name="van Eijk R."/>
            <person name="Schleper C."/>
            <person name="Guy L."/>
            <person name="Ettema T.J."/>
        </authorList>
    </citation>
    <scope>NUCLEOTIDE SEQUENCE</scope>
</reference>
<protein>
    <recommendedName>
        <fullName evidence="2">N4-gp56 family major capsid protein</fullName>
    </recommendedName>
</protein>
<dbReference type="EMBL" id="LAZR01010187">
    <property type="protein sequence ID" value="KKM68324.1"/>
    <property type="molecule type" value="Genomic_DNA"/>
</dbReference>
<evidence type="ECO:0000313" key="1">
    <source>
        <dbReference type="EMBL" id="KKM68324.1"/>
    </source>
</evidence>
<dbReference type="NCBIfam" id="TIGR04387">
    <property type="entry name" value="capsid_maj_N4"/>
    <property type="match status" value="1"/>
</dbReference>
<name>A0A0F9JEU7_9ZZZZ</name>
<organism evidence="1">
    <name type="scientific">marine sediment metagenome</name>
    <dbReference type="NCBI Taxonomy" id="412755"/>
    <lineage>
        <taxon>unclassified sequences</taxon>
        <taxon>metagenomes</taxon>
        <taxon>ecological metagenomes</taxon>
    </lineage>
</organism>
<proteinExistence type="predicted"/>
<comment type="caution">
    <text evidence="1">The sequence shown here is derived from an EMBL/GenBank/DDBJ whole genome shotgun (WGS) entry which is preliminary data.</text>
</comment>
<accession>A0A0F9JEU7</accession>
<dbReference type="AlphaFoldDB" id="A0A0F9JEU7"/>
<gene>
    <name evidence="1" type="ORF">LCGC14_1461980</name>
</gene>
<sequence length="319" mass="34118">MAYQPAVVTTTAAGINHMPAAHYKKRGLDKLKKKFRFLSITEPDDLPRRSGKTVQWFRYALLAADITPSSEGVVGTSESLTNSIITATVEEYSNFITTSSLARETFIDDPILESVDSLSYQAGITVDTLARNEFDAGTGVTIATLAGAASGADIRRVTTILESNDVQPRDGDEFMGIIHSFILYDLMSDNTAGGFLEMAKYANTSLLTMNGERGKIGGCRLIVSTNVTTSGTAPNVLYNTYIAGKGGVGHVALSGSGPSKVVDPRKETFAINVIPGKPQLADPEGMIGGAVSYRFVQTMVNLDTTTPRYRILQADASLV</sequence>